<protein>
    <submittedName>
        <fullName evidence="3">MarR family winged helix-turn-helix transcriptional regulator</fullName>
    </submittedName>
</protein>
<organism evidence="3 4">
    <name type="scientific">Caenimonas terrae</name>
    <dbReference type="NCBI Taxonomy" id="696074"/>
    <lineage>
        <taxon>Bacteria</taxon>
        <taxon>Pseudomonadati</taxon>
        <taxon>Pseudomonadota</taxon>
        <taxon>Betaproteobacteria</taxon>
        <taxon>Burkholderiales</taxon>
        <taxon>Comamonadaceae</taxon>
        <taxon>Caenimonas</taxon>
    </lineage>
</organism>
<name>A0ABW0NHJ5_9BURK</name>
<comment type="caution">
    <text evidence="3">The sequence shown here is derived from an EMBL/GenBank/DDBJ whole genome shotgun (WGS) entry which is preliminary data.</text>
</comment>
<accession>A0ABW0NHJ5</accession>
<dbReference type="InterPro" id="IPR036388">
    <property type="entry name" value="WH-like_DNA-bd_sf"/>
</dbReference>
<gene>
    <name evidence="3" type="ORF">ACFPOE_18070</name>
</gene>
<dbReference type="RefSeq" id="WP_376851681.1">
    <property type="nucleotide sequence ID" value="NZ_JBHSMF010000009.1"/>
</dbReference>
<dbReference type="InterPro" id="IPR000835">
    <property type="entry name" value="HTH_MarR-typ"/>
</dbReference>
<dbReference type="Gene3D" id="1.10.10.10">
    <property type="entry name" value="Winged helix-like DNA-binding domain superfamily/Winged helix DNA-binding domain"/>
    <property type="match status" value="1"/>
</dbReference>
<dbReference type="PANTHER" id="PTHR33164:SF57">
    <property type="entry name" value="MARR-FAMILY TRANSCRIPTIONAL REGULATOR"/>
    <property type="match status" value="1"/>
</dbReference>
<dbReference type="Pfam" id="PF12802">
    <property type="entry name" value="MarR_2"/>
    <property type="match status" value="1"/>
</dbReference>
<proteinExistence type="predicted"/>
<dbReference type="SMART" id="SM00347">
    <property type="entry name" value="HTH_MARR"/>
    <property type="match status" value="1"/>
</dbReference>
<dbReference type="InterPro" id="IPR036390">
    <property type="entry name" value="WH_DNA-bd_sf"/>
</dbReference>
<feature type="region of interest" description="Disordered" evidence="1">
    <location>
        <begin position="148"/>
        <end position="183"/>
    </location>
</feature>
<dbReference type="PROSITE" id="PS50995">
    <property type="entry name" value="HTH_MARR_2"/>
    <property type="match status" value="1"/>
</dbReference>
<sequence>MSFARPATVEDLLNFRLSRLLESSGSMVTRLCEGRYGITRREWRLICILAAQGPMSPSQLAERAHLERARISRHVGDLVAKKLVDRVGLAGDKRRASVALNARGRQLHGELFPQSVHFHKLVLEVLAPAERAAFDLALSRLTQAADRISASQATGEKADRRHGGSRRVGAGAPTSLPDGWGCG</sequence>
<reference evidence="4" key="1">
    <citation type="journal article" date="2019" name="Int. J. Syst. Evol. Microbiol.">
        <title>The Global Catalogue of Microorganisms (GCM) 10K type strain sequencing project: providing services to taxonomists for standard genome sequencing and annotation.</title>
        <authorList>
            <consortium name="The Broad Institute Genomics Platform"/>
            <consortium name="The Broad Institute Genome Sequencing Center for Infectious Disease"/>
            <person name="Wu L."/>
            <person name="Ma J."/>
        </authorList>
    </citation>
    <scope>NUCLEOTIDE SEQUENCE [LARGE SCALE GENOMIC DNA]</scope>
    <source>
        <strain evidence="4">CCUG 57401</strain>
    </source>
</reference>
<dbReference type="InterPro" id="IPR039422">
    <property type="entry name" value="MarR/SlyA-like"/>
</dbReference>
<evidence type="ECO:0000313" key="3">
    <source>
        <dbReference type="EMBL" id="MFC5499458.1"/>
    </source>
</evidence>
<dbReference type="Proteomes" id="UP001596037">
    <property type="component" value="Unassembled WGS sequence"/>
</dbReference>
<dbReference type="EMBL" id="JBHSMF010000009">
    <property type="protein sequence ID" value="MFC5499458.1"/>
    <property type="molecule type" value="Genomic_DNA"/>
</dbReference>
<dbReference type="SUPFAM" id="SSF46785">
    <property type="entry name" value="Winged helix' DNA-binding domain"/>
    <property type="match status" value="1"/>
</dbReference>
<feature type="domain" description="HTH marR-type" evidence="2">
    <location>
        <begin position="10"/>
        <end position="143"/>
    </location>
</feature>
<evidence type="ECO:0000256" key="1">
    <source>
        <dbReference type="SAM" id="MobiDB-lite"/>
    </source>
</evidence>
<evidence type="ECO:0000259" key="2">
    <source>
        <dbReference type="PROSITE" id="PS50995"/>
    </source>
</evidence>
<keyword evidence="4" id="KW-1185">Reference proteome</keyword>
<dbReference type="PANTHER" id="PTHR33164">
    <property type="entry name" value="TRANSCRIPTIONAL REGULATOR, MARR FAMILY"/>
    <property type="match status" value="1"/>
</dbReference>
<evidence type="ECO:0000313" key="4">
    <source>
        <dbReference type="Proteomes" id="UP001596037"/>
    </source>
</evidence>